<dbReference type="Proteomes" id="UP000224174">
    <property type="component" value="Segment"/>
</dbReference>
<evidence type="ECO:0000313" key="14">
    <source>
        <dbReference type="Proteomes" id="UP000226351"/>
    </source>
</evidence>
<evidence type="ECO:0000313" key="2">
    <source>
        <dbReference type="EMBL" id="AOO10447.1"/>
    </source>
</evidence>
<dbReference type="EMBL" id="KX349288">
    <property type="protein sequence ID" value="AOO10887.1"/>
    <property type="molecule type" value="Genomic_DNA"/>
</dbReference>
<evidence type="ECO:0000313" key="3">
    <source>
        <dbReference type="EMBL" id="AOO10666.1"/>
    </source>
</evidence>
<dbReference type="EMBL" id="MK493325">
    <property type="protein sequence ID" value="QBQ75848.1"/>
    <property type="molecule type" value="Genomic_DNA"/>
</dbReference>
<dbReference type="EMBL" id="KX349289">
    <property type="protein sequence ID" value="AOO11110.1"/>
    <property type="molecule type" value="Genomic_DNA"/>
</dbReference>
<evidence type="ECO:0000313" key="16">
    <source>
        <dbReference type="Proteomes" id="UP000301260"/>
    </source>
</evidence>
<reference evidence="11 12" key="1">
    <citation type="journal article" date="2016" name="Environ. Microbiol.">
        <title>Genomic diversification of marine cyanophages into stable ecotypes.</title>
        <authorList>
            <person name="Marston M.F."/>
            <person name="Martiny J.B."/>
        </authorList>
    </citation>
    <scope>NUCLEOTIDE SEQUENCE [LARGE SCALE GENOMIC DNA]</scope>
    <source>
        <strain evidence="1">RW_01_0212_WH8101</strain>
        <strain evidence="2">RW_03_0807_WH8101</strain>
        <strain evidence="3">RW_06_0613</strain>
        <strain evidence="4">RW_08_0711</strain>
        <strain evidence="5">RW_22_0300</strain>
        <strain evidence="6">RW_25_1112</strain>
    </source>
</reference>
<organism evidence="1 13">
    <name type="scientific">Synechococcus phage S-RIM8</name>
    <dbReference type="NCBI Taxonomy" id="756278"/>
    <lineage>
        <taxon>Viruses</taxon>
        <taxon>Duplodnaviria</taxon>
        <taxon>Heunggongvirae</taxon>
        <taxon>Uroviricota</taxon>
        <taxon>Caudoviricetes</taxon>
        <taxon>Pantevenvirales</taxon>
        <taxon>Kyanoviridae</taxon>
        <taxon>Neptunevirus</taxon>
        <taxon>Neptunevirus srim18</taxon>
    </lineage>
</organism>
<dbReference type="Proteomes" id="UP000304735">
    <property type="component" value="Segment"/>
</dbReference>
<dbReference type="EMBL" id="MK493324">
    <property type="protein sequence ID" value="QBQ75627.1"/>
    <property type="molecule type" value="Genomic_DNA"/>
</dbReference>
<gene>
    <name evidence="7" type="ORF">RW010115_078</name>
    <name evidence="1" type="ORF">RW01021201_078</name>
    <name evidence="8" type="ORF">RW030617_078</name>
    <name evidence="2" type="ORF">RW03080701_078</name>
    <name evidence="3" type="ORF">RW060613_078</name>
    <name evidence="4" type="ORF">RW080711_078</name>
    <name evidence="9" type="ORF">RW220214_077</name>
    <name evidence="5" type="ORF">RW220300_079</name>
    <name evidence="6" type="ORF">RW251112_078</name>
    <name evidence="10" type="ORF">RW620316_078</name>
</gene>
<evidence type="ECO:0000313" key="6">
    <source>
        <dbReference type="EMBL" id="AOO11333.1"/>
    </source>
</evidence>
<evidence type="ECO:0000313" key="15">
    <source>
        <dbReference type="Proteomes" id="UP000299832"/>
    </source>
</evidence>
<dbReference type="EMBL" id="MK493323">
    <property type="protein sequence ID" value="QBQ75406.1"/>
    <property type="molecule type" value="Genomic_DNA"/>
</dbReference>
<dbReference type="EMBL" id="KX349286">
    <property type="protein sequence ID" value="AOO10447.1"/>
    <property type="molecule type" value="Genomic_DNA"/>
</dbReference>
<dbReference type="Proteomes" id="UP000301260">
    <property type="component" value="Segment"/>
</dbReference>
<evidence type="ECO:0000313" key="13">
    <source>
        <dbReference type="Proteomes" id="UP000225361"/>
    </source>
</evidence>
<evidence type="ECO:0000313" key="5">
    <source>
        <dbReference type="EMBL" id="AOO11110.1"/>
    </source>
</evidence>
<dbReference type="EMBL" id="KX349285">
    <property type="protein sequence ID" value="AOO10226.1"/>
    <property type="molecule type" value="Genomic_DNA"/>
</dbReference>
<dbReference type="EMBL" id="MK493322">
    <property type="protein sequence ID" value="QBQ75185.1"/>
    <property type="molecule type" value="Genomic_DNA"/>
</dbReference>
<dbReference type="Proteomes" id="UP000222384">
    <property type="component" value="Genome"/>
</dbReference>
<dbReference type="Proteomes" id="UP000226351">
    <property type="component" value="Segment"/>
</dbReference>
<evidence type="ECO:0000313" key="11">
    <source>
        <dbReference type="Proteomes" id="UP000222384"/>
    </source>
</evidence>
<dbReference type="Proteomes" id="UP000225361">
    <property type="component" value="Segment"/>
</dbReference>
<dbReference type="Proteomes" id="UP000224173">
    <property type="component" value="Segment"/>
</dbReference>
<dbReference type="Proteomes" id="UP000299832">
    <property type="component" value="Genome"/>
</dbReference>
<accession>A0A1D7S9C0</accession>
<dbReference type="EMBL" id="KX349287">
    <property type="protein sequence ID" value="AOO10666.1"/>
    <property type="molecule type" value="Genomic_DNA"/>
</dbReference>
<evidence type="ECO:0000313" key="4">
    <source>
        <dbReference type="EMBL" id="AOO10887.1"/>
    </source>
</evidence>
<proteinExistence type="predicted"/>
<protein>
    <submittedName>
        <fullName evidence="1">Uncharacterized protein</fullName>
    </submittedName>
</protein>
<evidence type="ECO:0000313" key="10">
    <source>
        <dbReference type="EMBL" id="QBQ75848.1"/>
    </source>
</evidence>
<sequence length="56" mass="6520">MSKRFTVTLEEDEFGELILPIPDEVCEELGWEVGDELEYDIIDDNTFNIRKLNDGN</sequence>
<dbReference type="Proteomes" id="UP000223306">
    <property type="component" value="Segment"/>
</dbReference>
<evidence type="ECO:0000313" key="1">
    <source>
        <dbReference type="EMBL" id="AOO10226.1"/>
    </source>
</evidence>
<evidence type="ECO:0000313" key="7">
    <source>
        <dbReference type="EMBL" id="QBQ75185.1"/>
    </source>
</evidence>
<dbReference type="EMBL" id="KX349290">
    <property type="protein sequence ID" value="AOO11333.1"/>
    <property type="molecule type" value="Genomic_DNA"/>
</dbReference>
<keyword evidence="14" id="KW-1185">Reference proteome</keyword>
<evidence type="ECO:0000313" key="12">
    <source>
        <dbReference type="Proteomes" id="UP000223306"/>
    </source>
</evidence>
<name>A0A1D7S9C0_9CAUD</name>
<dbReference type="Proteomes" id="UP000301580">
    <property type="component" value="Segment"/>
</dbReference>
<reference evidence="15 16" key="2">
    <citation type="submission" date="2019-02" db="EMBL/GenBank/DDBJ databases">
        <title>Diversity in Cyanophage Genomes from Southern New England Coastal Waters.</title>
        <authorList>
            <person name="Marston M.F."/>
        </authorList>
    </citation>
    <scope>NUCLEOTIDE SEQUENCE [LARGE SCALE GENOMIC DNA]</scope>
    <source>
        <strain evidence="7">RW_01_0115_WH8101</strain>
        <strain evidence="8">RW_03_0617</strain>
        <strain evidence="9">RW_22_0214</strain>
        <strain evidence="10">RW_62_0316</strain>
    </source>
</reference>
<evidence type="ECO:0000313" key="9">
    <source>
        <dbReference type="EMBL" id="QBQ75627.1"/>
    </source>
</evidence>
<evidence type="ECO:0000313" key="8">
    <source>
        <dbReference type="EMBL" id="QBQ75406.1"/>
    </source>
</evidence>